<reference evidence="1 2" key="1">
    <citation type="submission" date="2021-06" db="EMBL/GenBank/DDBJ databases">
        <title>Caerostris darwini draft genome.</title>
        <authorList>
            <person name="Kono N."/>
            <person name="Arakawa K."/>
        </authorList>
    </citation>
    <scope>NUCLEOTIDE SEQUENCE [LARGE SCALE GENOMIC DNA]</scope>
</reference>
<gene>
    <name evidence="1" type="ORF">CDAR_116181</name>
</gene>
<dbReference type="Proteomes" id="UP001054837">
    <property type="component" value="Unassembled WGS sequence"/>
</dbReference>
<proteinExistence type="predicted"/>
<name>A0AAV4SGP4_9ARAC</name>
<accession>A0AAV4SGP4</accession>
<organism evidence="1 2">
    <name type="scientific">Caerostris darwini</name>
    <dbReference type="NCBI Taxonomy" id="1538125"/>
    <lineage>
        <taxon>Eukaryota</taxon>
        <taxon>Metazoa</taxon>
        <taxon>Ecdysozoa</taxon>
        <taxon>Arthropoda</taxon>
        <taxon>Chelicerata</taxon>
        <taxon>Arachnida</taxon>
        <taxon>Araneae</taxon>
        <taxon>Araneomorphae</taxon>
        <taxon>Entelegynae</taxon>
        <taxon>Araneoidea</taxon>
        <taxon>Araneidae</taxon>
        <taxon>Caerostris</taxon>
    </lineage>
</organism>
<protein>
    <recommendedName>
        <fullName evidence="3">Secreted protein</fullName>
    </recommendedName>
</protein>
<evidence type="ECO:0000313" key="1">
    <source>
        <dbReference type="EMBL" id="GIY33578.1"/>
    </source>
</evidence>
<dbReference type="EMBL" id="BPLQ01007952">
    <property type="protein sequence ID" value="GIY33578.1"/>
    <property type="molecule type" value="Genomic_DNA"/>
</dbReference>
<dbReference type="AlphaFoldDB" id="A0AAV4SGP4"/>
<evidence type="ECO:0000313" key="2">
    <source>
        <dbReference type="Proteomes" id="UP001054837"/>
    </source>
</evidence>
<sequence length="101" mass="11636">MRSVVSLYISLAQHATKNVLHERFRADEYLCRLTTRRKNPCFSNHINLLAEAQGMFCQHLHCSPPDSSLKTGVQRQRTPSGTFVRKCKNSVRHLKHFISLS</sequence>
<keyword evidence="2" id="KW-1185">Reference proteome</keyword>
<evidence type="ECO:0008006" key="3">
    <source>
        <dbReference type="Google" id="ProtNLM"/>
    </source>
</evidence>
<comment type="caution">
    <text evidence="1">The sequence shown here is derived from an EMBL/GenBank/DDBJ whole genome shotgun (WGS) entry which is preliminary data.</text>
</comment>